<evidence type="ECO:0000313" key="4">
    <source>
        <dbReference type="Proteomes" id="UP000694845"/>
    </source>
</evidence>
<dbReference type="Gene3D" id="1.10.510.10">
    <property type="entry name" value="Transferase(Phosphotransferase) domain 1"/>
    <property type="match status" value="1"/>
</dbReference>
<name>A0A8B7ZA46_ACAPL</name>
<sequence length="590" mass="64078">MMESSDVPISTDPSTAAVTSIGNKPPTGKNNQRSDQNTRQDATRFPTIYEQRLALQVNVVCALQSSSQGELSKWLAIVLSCIERRKELHGMLSAANYDIPYTIEEAKEIEANGKKAKEVLCQFKRMTSLLMANVESQTESSQSTSSPKHSKYSSNKLSKGTSGALSQAQSSTSSLRQEAAFKDLQSSPGILSKEHSKEILDESVGNVQRSSPNGQVQPESSGSDLNLSKEESAERISRSTVKKGTSSESQHSSQFQVLKMSSLKTASVADNKTTAANLSPAKNAPTSQSPQNRIPDLTAYPSIDPSELEFILSNTGRRVMLGSGNYGEVLLMRRQGDSTLLAVKVLTSNFSLLQHEVAAMHAVRNCPFFPKFVGVIDYCSYAQELVGGVGTNTAYNFSMARYQYNLLTALEWLHVCRNVTEGLKDLHAAGWLHNDLHCGNAMVCPNPPGSEVAWSGKIIDLGNAQQISSSRPLVVLDEEQQNIFYKLAKQCAPEVLEGRDTFTVKSDIYSLGKLFVDVAGDADVLHGLRLLGEFSCMRRSPGARPTLDTISGKLNDLISQMVKAEQQPSGPSTDLPSASSSSSSLRRHLS</sequence>
<dbReference type="GeneID" id="110985249"/>
<dbReference type="SUPFAM" id="SSF56112">
    <property type="entry name" value="Protein kinase-like (PK-like)"/>
    <property type="match status" value="1"/>
</dbReference>
<evidence type="ECO:0000313" key="5">
    <source>
        <dbReference type="RefSeq" id="XP_022101842.1"/>
    </source>
</evidence>
<feature type="region of interest" description="Disordered" evidence="2">
    <location>
        <begin position="134"/>
        <end position="177"/>
    </location>
</feature>
<accession>A0A8B7ZA46</accession>
<dbReference type="GO" id="GO:0004672">
    <property type="term" value="F:protein kinase activity"/>
    <property type="evidence" value="ECO:0007669"/>
    <property type="project" value="InterPro"/>
</dbReference>
<feature type="region of interest" description="Disordered" evidence="2">
    <location>
        <begin position="204"/>
        <end position="256"/>
    </location>
</feature>
<evidence type="ECO:0000256" key="2">
    <source>
        <dbReference type="SAM" id="MobiDB-lite"/>
    </source>
</evidence>
<feature type="domain" description="Protein kinase" evidence="3">
    <location>
        <begin position="315"/>
        <end position="590"/>
    </location>
</feature>
<dbReference type="PANTHER" id="PTHR48011">
    <property type="entry name" value="CCR4-NOT TRANSCRIPTIONAL COMPLEX SUBUNIT CAF120-RELATED"/>
    <property type="match status" value="1"/>
</dbReference>
<feature type="compositionally biased region" description="Polar residues" evidence="2">
    <location>
        <begin position="7"/>
        <end position="35"/>
    </location>
</feature>
<feature type="region of interest" description="Disordered" evidence="2">
    <location>
        <begin position="1"/>
        <end position="40"/>
    </location>
</feature>
<dbReference type="InterPro" id="IPR000719">
    <property type="entry name" value="Prot_kinase_dom"/>
</dbReference>
<dbReference type="InterPro" id="IPR011009">
    <property type="entry name" value="Kinase-like_dom_sf"/>
</dbReference>
<gene>
    <name evidence="5" type="primary">LOC110985249</name>
</gene>
<dbReference type="InterPro" id="IPR052751">
    <property type="entry name" value="Plant_MAPKKK"/>
</dbReference>
<dbReference type="Pfam" id="PF00069">
    <property type="entry name" value="Pkinase"/>
    <property type="match status" value="1"/>
</dbReference>
<feature type="compositionally biased region" description="Low complexity" evidence="2">
    <location>
        <begin position="160"/>
        <end position="175"/>
    </location>
</feature>
<dbReference type="GO" id="GO:0005524">
    <property type="term" value="F:ATP binding"/>
    <property type="evidence" value="ECO:0007669"/>
    <property type="project" value="UniProtKB-UniRule"/>
</dbReference>
<protein>
    <submittedName>
        <fullName evidence="5">Uncharacterized protein LOC110985249</fullName>
    </submittedName>
</protein>
<proteinExistence type="predicted"/>
<evidence type="ECO:0000256" key="1">
    <source>
        <dbReference type="PROSITE-ProRule" id="PRU10141"/>
    </source>
</evidence>
<organism evidence="4 5">
    <name type="scientific">Acanthaster planci</name>
    <name type="common">Crown-of-thorns starfish</name>
    <dbReference type="NCBI Taxonomy" id="133434"/>
    <lineage>
        <taxon>Eukaryota</taxon>
        <taxon>Metazoa</taxon>
        <taxon>Echinodermata</taxon>
        <taxon>Eleutherozoa</taxon>
        <taxon>Asterozoa</taxon>
        <taxon>Asteroidea</taxon>
        <taxon>Valvatacea</taxon>
        <taxon>Valvatida</taxon>
        <taxon>Acanthasteridae</taxon>
        <taxon>Acanthaster</taxon>
    </lineage>
</organism>
<keyword evidence="1" id="KW-0067">ATP-binding</keyword>
<keyword evidence="1" id="KW-0547">Nucleotide-binding</keyword>
<feature type="binding site" evidence="1">
    <location>
        <position position="344"/>
    </location>
    <ligand>
        <name>ATP</name>
        <dbReference type="ChEBI" id="CHEBI:30616"/>
    </ligand>
</feature>
<dbReference type="Proteomes" id="UP000694845">
    <property type="component" value="Unplaced"/>
</dbReference>
<feature type="compositionally biased region" description="Polar residues" evidence="2">
    <location>
        <begin position="205"/>
        <end position="226"/>
    </location>
</feature>
<reference evidence="5" key="1">
    <citation type="submission" date="2025-08" db="UniProtKB">
        <authorList>
            <consortium name="RefSeq"/>
        </authorList>
    </citation>
    <scope>IDENTIFICATION</scope>
</reference>
<dbReference type="GO" id="GO:0007165">
    <property type="term" value="P:signal transduction"/>
    <property type="evidence" value="ECO:0007669"/>
    <property type="project" value="TreeGrafter"/>
</dbReference>
<feature type="compositionally biased region" description="Low complexity" evidence="2">
    <location>
        <begin position="135"/>
        <end position="147"/>
    </location>
</feature>
<keyword evidence="4" id="KW-1185">Reference proteome</keyword>
<dbReference type="AlphaFoldDB" id="A0A8B7ZA46"/>
<dbReference type="RefSeq" id="XP_022101842.1">
    <property type="nucleotide sequence ID" value="XM_022246150.1"/>
</dbReference>
<feature type="compositionally biased region" description="Low complexity" evidence="2">
    <location>
        <begin position="569"/>
        <end position="584"/>
    </location>
</feature>
<evidence type="ECO:0000259" key="3">
    <source>
        <dbReference type="PROSITE" id="PS50011"/>
    </source>
</evidence>
<dbReference type="InterPro" id="IPR017441">
    <property type="entry name" value="Protein_kinase_ATP_BS"/>
</dbReference>
<feature type="compositionally biased region" description="Basic and acidic residues" evidence="2">
    <location>
        <begin position="227"/>
        <end position="237"/>
    </location>
</feature>
<dbReference type="PANTHER" id="PTHR48011:SF4">
    <property type="entry name" value="MITOGEN-ACTIVATED PROTEIN KINASE KINASE KINASE 19"/>
    <property type="match status" value="1"/>
</dbReference>
<dbReference type="PROSITE" id="PS00107">
    <property type="entry name" value="PROTEIN_KINASE_ATP"/>
    <property type="match status" value="1"/>
</dbReference>
<feature type="compositionally biased region" description="Polar residues" evidence="2">
    <location>
        <begin position="238"/>
        <end position="256"/>
    </location>
</feature>
<feature type="region of interest" description="Disordered" evidence="2">
    <location>
        <begin position="275"/>
        <end position="295"/>
    </location>
</feature>
<feature type="region of interest" description="Disordered" evidence="2">
    <location>
        <begin position="562"/>
        <end position="590"/>
    </location>
</feature>
<dbReference type="KEGG" id="aplc:110985249"/>
<dbReference type="OrthoDB" id="10067432at2759"/>
<dbReference type="PROSITE" id="PS50011">
    <property type="entry name" value="PROTEIN_KINASE_DOM"/>
    <property type="match status" value="1"/>
</dbReference>